<evidence type="ECO:0000313" key="6">
    <source>
        <dbReference type="Proteomes" id="UP000094801"/>
    </source>
</evidence>
<keyword evidence="3" id="KW-0687">Ribonucleoprotein</keyword>
<dbReference type="SUPFAM" id="SSF46911">
    <property type="entry name" value="Ribosomal protein S18"/>
    <property type="match status" value="1"/>
</dbReference>
<evidence type="ECO:0000313" key="5">
    <source>
        <dbReference type="EMBL" id="ODV85934.1"/>
    </source>
</evidence>
<organism evidence="5 6">
    <name type="scientific">[Candida] arabinofermentans NRRL YB-2248</name>
    <dbReference type="NCBI Taxonomy" id="983967"/>
    <lineage>
        <taxon>Eukaryota</taxon>
        <taxon>Fungi</taxon>
        <taxon>Dikarya</taxon>
        <taxon>Ascomycota</taxon>
        <taxon>Saccharomycotina</taxon>
        <taxon>Pichiomycetes</taxon>
        <taxon>Pichiales</taxon>
        <taxon>Pichiaceae</taxon>
        <taxon>Ogataea</taxon>
        <taxon>Ogataea/Candida clade</taxon>
    </lineage>
</organism>
<evidence type="ECO:0000256" key="1">
    <source>
        <dbReference type="ARBA" id="ARBA00005589"/>
    </source>
</evidence>
<dbReference type="OrthoDB" id="21463at2759"/>
<dbReference type="Pfam" id="PF01084">
    <property type="entry name" value="Ribosomal_S18"/>
    <property type="match status" value="1"/>
</dbReference>
<proteinExistence type="inferred from homology"/>
<accession>A0A1E4T2G4</accession>
<gene>
    <name evidence="5" type="ORF">CANARDRAFT_22719</name>
</gene>
<dbReference type="PANTHER" id="PTHR13479">
    <property type="entry name" value="30S RIBOSOMAL PROTEIN S18"/>
    <property type="match status" value="1"/>
</dbReference>
<dbReference type="PRINTS" id="PR00974">
    <property type="entry name" value="RIBOSOMALS18"/>
</dbReference>
<dbReference type="AlphaFoldDB" id="A0A1E4T2G4"/>
<dbReference type="STRING" id="983967.A0A1E4T2G4"/>
<protein>
    <recommendedName>
        <fullName evidence="4">Small ribosomal subunit protein bS18m</fullName>
    </recommendedName>
</protein>
<dbReference type="Gene3D" id="4.10.640.10">
    <property type="entry name" value="Ribosomal protein S18"/>
    <property type="match status" value="1"/>
</dbReference>
<keyword evidence="2" id="KW-0689">Ribosomal protein</keyword>
<evidence type="ECO:0000256" key="3">
    <source>
        <dbReference type="ARBA" id="ARBA00023274"/>
    </source>
</evidence>
<comment type="similarity">
    <text evidence="1">Belongs to the bacterial ribosomal protein bS18 family.</text>
</comment>
<dbReference type="GO" id="GO:0003735">
    <property type="term" value="F:structural constituent of ribosome"/>
    <property type="evidence" value="ECO:0007669"/>
    <property type="project" value="InterPro"/>
</dbReference>
<dbReference type="InterPro" id="IPR036870">
    <property type="entry name" value="Ribosomal_bS18_sf"/>
</dbReference>
<evidence type="ECO:0000256" key="2">
    <source>
        <dbReference type="ARBA" id="ARBA00022980"/>
    </source>
</evidence>
<dbReference type="InterPro" id="IPR001648">
    <property type="entry name" value="Ribosomal_bS18"/>
</dbReference>
<dbReference type="GO" id="GO:0032543">
    <property type="term" value="P:mitochondrial translation"/>
    <property type="evidence" value="ECO:0007669"/>
    <property type="project" value="TreeGrafter"/>
</dbReference>
<evidence type="ECO:0000256" key="4">
    <source>
        <dbReference type="ARBA" id="ARBA00035264"/>
    </source>
</evidence>
<reference evidence="6" key="1">
    <citation type="submission" date="2016-04" db="EMBL/GenBank/DDBJ databases">
        <title>Comparative genomics of biotechnologically important yeasts.</title>
        <authorList>
            <consortium name="DOE Joint Genome Institute"/>
            <person name="Riley R."/>
            <person name="Haridas S."/>
            <person name="Wolfe K.H."/>
            <person name="Lopes M.R."/>
            <person name="Hittinger C.T."/>
            <person name="Goker M."/>
            <person name="Salamov A."/>
            <person name="Wisecaver J."/>
            <person name="Long T.M."/>
            <person name="Aerts A.L."/>
            <person name="Barry K."/>
            <person name="Choi C."/>
            <person name="Clum A."/>
            <person name="Coughlan A.Y."/>
            <person name="Deshpande S."/>
            <person name="Douglass A.P."/>
            <person name="Hanson S.J."/>
            <person name="Klenk H.-P."/>
            <person name="Labutti K."/>
            <person name="Lapidus A."/>
            <person name="Lindquist E."/>
            <person name="Lipzen A."/>
            <person name="Meier-Kolthoff J.P."/>
            <person name="Ohm R.A."/>
            <person name="Otillar R.P."/>
            <person name="Pangilinan J."/>
            <person name="Peng Y."/>
            <person name="Rokas A."/>
            <person name="Rosa C.A."/>
            <person name="Scheuner C."/>
            <person name="Sibirny A.A."/>
            <person name="Slot J.C."/>
            <person name="Stielow J.B."/>
            <person name="Sun H."/>
            <person name="Kurtzman C.P."/>
            <person name="Blackwell M."/>
            <person name="Grigoriev I.V."/>
            <person name="Jeffries T.W."/>
        </authorList>
    </citation>
    <scope>NUCLEOTIDE SEQUENCE [LARGE SCALE GENOMIC DNA]</scope>
    <source>
        <strain evidence="6">NRRL YB-2248</strain>
    </source>
</reference>
<keyword evidence="6" id="KW-1185">Reference proteome</keyword>
<name>A0A1E4T2G4_9ASCO</name>
<dbReference type="GO" id="GO:0005763">
    <property type="term" value="C:mitochondrial small ribosomal subunit"/>
    <property type="evidence" value="ECO:0007669"/>
    <property type="project" value="TreeGrafter"/>
</dbReference>
<sequence>MFASSKISVARILSLRSISSTSKKPQGFADLSSSFKKLKEQETAINEVHNDSVSRNFVNSMDGQVTYDPFDFTLQKIKYNAKIDKNVNERLMKSSSFNAPEINPLDFYCLPHMLSKYLSPSGQILHRSVTGLSPRKHKLMAKAVKRARAAGFLGAVSQDITFAPKRGSSL</sequence>
<dbReference type="Proteomes" id="UP000094801">
    <property type="component" value="Unassembled WGS sequence"/>
</dbReference>
<dbReference type="PANTHER" id="PTHR13479:SF40">
    <property type="entry name" value="SMALL RIBOSOMAL SUBUNIT PROTEIN BS18M"/>
    <property type="match status" value="1"/>
</dbReference>
<dbReference type="GO" id="GO:0070181">
    <property type="term" value="F:small ribosomal subunit rRNA binding"/>
    <property type="evidence" value="ECO:0007669"/>
    <property type="project" value="TreeGrafter"/>
</dbReference>
<dbReference type="EMBL" id="KV453851">
    <property type="protein sequence ID" value="ODV85934.1"/>
    <property type="molecule type" value="Genomic_DNA"/>
</dbReference>